<gene>
    <name evidence="10" type="ORF">INT48_003871</name>
</gene>
<evidence type="ECO:0000256" key="4">
    <source>
        <dbReference type="ARBA" id="ARBA00022723"/>
    </source>
</evidence>
<dbReference type="PROSITE" id="PS50897">
    <property type="entry name" value="CTLH"/>
    <property type="match status" value="1"/>
</dbReference>
<feature type="domain" description="RING-Gid-type" evidence="9">
    <location>
        <begin position="308"/>
        <end position="378"/>
    </location>
</feature>
<dbReference type="GO" id="GO:0008270">
    <property type="term" value="F:zinc ion binding"/>
    <property type="evidence" value="ECO:0007669"/>
    <property type="project" value="UniProtKB-KW"/>
</dbReference>
<comment type="subcellular location">
    <subcellularLocation>
        <location evidence="1">Cytoplasm</location>
    </subcellularLocation>
</comment>
<dbReference type="PANTHER" id="PTHR12170">
    <property type="entry name" value="MACROPHAGE ERYTHROBLAST ATTACHER-RELATED"/>
    <property type="match status" value="1"/>
</dbReference>
<dbReference type="InterPro" id="IPR006594">
    <property type="entry name" value="LisH"/>
</dbReference>
<dbReference type="Pfam" id="PF10607">
    <property type="entry name" value="CTLH"/>
    <property type="match status" value="1"/>
</dbReference>
<evidence type="ECO:0000256" key="2">
    <source>
        <dbReference type="ARBA" id="ARBA00010615"/>
    </source>
</evidence>
<feature type="domain" description="CTLH" evidence="8">
    <location>
        <begin position="156"/>
        <end position="212"/>
    </location>
</feature>
<evidence type="ECO:0000256" key="6">
    <source>
        <dbReference type="ARBA" id="ARBA00022833"/>
    </source>
</evidence>
<dbReference type="PANTHER" id="PTHR12170:SF2">
    <property type="entry name" value="E3 UBIQUITIN-PROTEIN TRANSFERASE MAEA"/>
    <property type="match status" value="1"/>
</dbReference>
<dbReference type="InterPro" id="IPR024964">
    <property type="entry name" value="CTLH/CRA"/>
</dbReference>
<evidence type="ECO:0000256" key="3">
    <source>
        <dbReference type="ARBA" id="ARBA00022490"/>
    </source>
</evidence>
<dbReference type="CDD" id="cd16659">
    <property type="entry name" value="RING-Ubox_Emp"/>
    <property type="match status" value="1"/>
</dbReference>
<evidence type="ECO:0000256" key="7">
    <source>
        <dbReference type="PROSITE-ProRule" id="PRU01215"/>
    </source>
</evidence>
<organism evidence="10 11">
    <name type="scientific">Thamnidium elegans</name>
    <dbReference type="NCBI Taxonomy" id="101142"/>
    <lineage>
        <taxon>Eukaryota</taxon>
        <taxon>Fungi</taxon>
        <taxon>Fungi incertae sedis</taxon>
        <taxon>Mucoromycota</taxon>
        <taxon>Mucoromycotina</taxon>
        <taxon>Mucoromycetes</taxon>
        <taxon>Mucorales</taxon>
        <taxon>Mucorineae</taxon>
        <taxon>Mucoraceae</taxon>
        <taxon>Thamnidium</taxon>
    </lineage>
</organism>
<dbReference type="InterPro" id="IPR013144">
    <property type="entry name" value="CRA_dom"/>
</dbReference>
<accession>A0A8H7SHC5</accession>
<keyword evidence="11" id="KW-1185">Reference proteome</keyword>
<dbReference type="GO" id="GO:0034657">
    <property type="term" value="C:GID complex"/>
    <property type="evidence" value="ECO:0007669"/>
    <property type="project" value="TreeGrafter"/>
</dbReference>
<dbReference type="GO" id="GO:0005634">
    <property type="term" value="C:nucleus"/>
    <property type="evidence" value="ECO:0007669"/>
    <property type="project" value="TreeGrafter"/>
</dbReference>
<evidence type="ECO:0000313" key="10">
    <source>
        <dbReference type="EMBL" id="KAG2229277.1"/>
    </source>
</evidence>
<comment type="caution">
    <text evidence="10">The sequence shown here is derived from an EMBL/GenBank/DDBJ whole genome shotgun (WGS) entry which is preliminary data.</text>
</comment>
<reference evidence="10" key="1">
    <citation type="submission" date="2021-01" db="EMBL/GenBank/DDBJ databases">
        <title>Metabolic potential, ecology and presence of endohyphal bacteria is reflected in genomic diversity of Mucoromycotina.</title>
        <authorList>
            <person name="Muszewska A."/>
            <person name="Okrasinska A."/>
            <person name="Steczkiewicz K."/>
            <person name="Drgas O."/>
            <person name="Orlowska M."/>
            <person name="Perlinska-Lenart U."/>
            <person name="Aleksandrzak-Piekarczyk T."/>
            <person name="Szatraj K."/>
            <person name="Zielenkiewicz U."/>
            <person name="Pilsyk S."/>
            <person name="Malc E."/>
            <person name="Mieczkowski P."/>
            <person name="Kruszewska J.S."/>
            <person name="Biernat P."/>
            <person name="Pawlowska J."/>
        </authorList>
    </citation>
    <scope>NUCLEOTIDE SEQUENCE</scope>
    <source>
        <strain evidence="10">WA0000018081</strain>
    </source>
</reference>
<keyword evidence="6" id="KW-0862">Zinc</keyword>
<dbReference type="GO" id="GO:0043161">
    <property type="term" value="P:proteasome-mediated ubiquitin-dependent protein catabolic process"/>
    <property type="evidence" value="ECO:0007669"/>
    <property type="project" value="InterPro"/>
</dbReference>
<name>A0A8H7SHC5_9FUNG</name>
<dbReference type="PROSITE" id="PS51867">
    <property type="entry name" value="ZF_RING_GID"/>
    <property type="match status" value="1"/>
</dbReference>
<dbReference type="InterPro" id="IPR045098">
    <property type="entry name" value="Fyv10_fam"/>
</dbReference>
<protein>
    <recommendedName>
        <fullName evidence="12">Macrophage erythroblast attacher</fullName>
    </recommendedName>
</protein>
<evidence type="ECO:0008006" key="12">
    <source>
        <dbReference type="Google" id="ProtNLM"/>
    </source>
</evidence>
<dbReference type="InterPro" id="IPR044063">
    <property type="entry name" value="ZF_RING_GID"/>
</dbReference>
<dbReference type="InterPro" id="IPR006595">
    <property type="entry name" value="CTLH_C"/>
</dbReference>
<comment type="similarity">
    <text evidence="2">Belongs to the FYV10 family.</text>
</comment>
<evidence type="ECO:0000256" key="1">
    <source>
        <dbReference type="ARBA" id="ARBA00004496"/>
    </source>
</evidence>
<dbReference type="GO" id="GO:0005737">
    <property type="term" value="C:cytoplasm"/>
    <property type="evidence" value="ECO:0007669"/>
    <property type="project" value="UniProtKB-SubCell"/>
</dbReference>
<evidence type="ECO:0000259" key="8">
    <source>
        <dbReference type="PROSITE" id="PS50897"/>
    </source>
</evidence>
<evidence type="ECO:0000313" key="11">
    <source>
        <dbReference type="Proteomes" id="UP000613177"/>
    </source>
</evidence>
<keyword evidence="3" id="KW-0963">Cytoplasm</keyword>
<feature type="zinc finger region" description="RING-Gid-type" evidence="7">
    <location>
        <begin position="308"/>
        <end position="378"/>
    </location>
</feature>
<proteinExistence type="inferred from homology"/>
<dbReference type="SMART" id="SM00667">
    <property type="entry name" value="LisH"/>
    <property type="match status" value="1"/>
</dbReference>
<keyword evidence="4" id="KW-0479">Metal-binding</keyword>
<keyword evidence="5 7" id="KW-0863">Zinc-finger</keyword>
<evidence type="ECO:0000256" key="5">
    <source>
        <dbReference type="ARBA" id="ARBA00022771"/>
    </source>
</evidence>
<dbReference type="SMART" id="SM00668">
    <property type="entry name" value="CTLH"/>
    <property type="match status" value="1"/>
</dbReference>
<sequence length="393" mass="45226">MNTIKPDQIIELEPSLIKVPYEQLRKSFRFQHRYIEKELTSIHEKIERCLKNSSITPEKASQTVDELLKQVDKLTRKLQKSKQEELAHANRMEKRIHNLKKIENITSPKAPEFIAWSKTRLDRVIVDYLLREGMNNTAKRVTKESGIEDMVDIQLFAQSEKIEEALKNHSCKECLAWCSENRSSLRKMKSTLEFNLRLQEHIELARASKGTEAILYSQKYLSPWQTTELKRINQAMGLLAFKSDTACSPYKELYDPSRWLELIDQFRADNYSLCSLTSHSLLSITLQAGLSALKTPQCYQHENMNVNCPICDNKTLGSLAEKLPLSHHVNSTIVCRISGKIMNEDNQPMLLPNGRVYSLGALKEMSAKFDGKITCPRTGQVFNFDELKKVFIS</sequence>
<evidence type="ECO:0000259" key="9">
    <source>
        <dbReference type="PROSITE" id="PS51867"/>
    </source>
</evidence>
<dbReference type="Proteomes" id="UP000613177">
    <property type="component" value="Unassembled WGS sequence"/>
</dbReference>
<dbReference type="EMBL" id="JAEPRE010000290">
    <property type="protein sequence ID" value="KAG2229277.1"/>
    <property type="molecule type" value="Genomic_DNA"/>
</dbReference>
<dbReference type="PROSITE" id="PS50896">
    <property type="entry name" value="LISH"/>
    <property type="match status" value="1"/>
</dbReference>
<dbReference type="SMART" id="SM00757">
    <property type="entry name" value="CRA"/>
    <property type="match status" value="1"/>
</dbReference>
<dbReference type="GO" id="GO:0061630">
    <property type="term" value="F:ubiquitin protein ligase activity"/>
    <property type="evidence" value="ECO:0007669"/>
    <property type="project" value="InterPro"/>
</dbReference>
<dbReference type="AlphaFoldDB" id="A0A8H7SHC5"/>